<evidence type="ECO:0000313" key="1">
    <source>
        <dbReference type="EMBL" id="GAG07232.1"/>
    </source>
</evidence>
<comment type="caution">
    <text evidence="1">The sequence shown here is derived from an EMBL/GenBank/DDBJ whole genome shotgun (WGS) entry which is preliminary data.</text>
</comment>
<gene>
    <name evidence="1" type="ORF">S01H1_40586</name>
</gene>
<reference evidence="1" key="1">
    <citation type="journal article" date="2014" name="Front. Microbiol.">
        <title>High frequency of phylogenetically diverse reductive dehalogenase-homologous genes in deep subseafloor sedimentary metagenomes.</title>
        <authorList>
            <person name="Kawai M."/>
            <person name="Futagami T."/>
            <person name="Toyoda A."/>
            <person name="Takaki Y."/>
            <person name="Nishi S."/>
            <person name="Hori S."/>
            <person name="Arai W."/>
            <person name="Tsubouchi T."/>
            <person name="Morono Y."/>
            <person name="Uchiyama I."/>
            <person name="Ito T."/>
            <person name="Fujiyama A."/>
            <person name="Inagaki F."/>
            <person name="Takami H."/>
        </authorList>
    </citation>
    <scope>NUCLEOTIDE SEQUENCE</scope>
    <source>
        <strain evidence="1">Expedition CK06-06</strain>
    </source>
</reference>
<sequence length="81" mass="9059">MTEIAAEMIRAFDPPKGLKVRVLFDAFYLSPLVTKACETRGFTWFSVAAKNRTIVRTWGVSQRIGDLGPGLLKYSKSKAHL</sequence>
<dbReference type="EMBL" id="BARS01025708">
    <property type="protein sequence ID" value="GAG07232.1"/>
    <property type="molecule type" value="Genomic_DNA"/>
</dbReference>
<evidence type="ECO:0008006" key="2">
    <source>
        <dbReference type="Google" id="ProtNLM"/>
    </source>
</evidence>
<protein>
    <recommendedName>
        <fullName evidence="2">Transposase IS4-like domain-containing protein</fullName>
    </recommendedName>
</protein>
<accession>X0V762</accession>
<organism evidence="1">
    <name type="scientific">marine sediment metagenome</name>
    <dbReference type="NCBI Taxonomy" id="412755"/>
    <lineage>
        <taxon>unclassified sequences</taxon>
        <taxon>metagenomes</taxon>
        <taxon>ecological metagenomes</taxon>
    </lineage>
</organism>
<dbReference type="AlphaFoldDB" id="X0V762"/>
<proteinExistence type="predicted"/>
<name>X0V762_9ZZZZ</name>